<evidence type="ECO:0000313" key="2">
    <source>
        <dbReference type="Proteomes" id="UP001066276"/>
    </source>
</evidence>
<protein>
    <submittedName>
        <fullName evidence="1">Uncharacterized protein</fullName>
    </submittedName>
</protein>
<organism evidence="1 2">
    <name type="scientific">Pleurodeles waltl</name>
    <name type="common">Iberian ribbed newt</name>
    <dbReference type="NCBI Taxonomy" id="8319"/>
    <lineage>
        <taxon>Eukaryota</taxon>
        <taxon>Metazoa</taxon>
        <taxon>Chordata</taxon>
        <taxon>Craniata</taxon>
        <taxon>Vertebrata</taxon>
        <taxon>Euteleostomi</taxon>
        <taxon>Amphibia</taxon>
        <taxon>Batrachia</taxon>
        <taxon>Caudata</taxon>
        <taxon>Salamandroidea</taxon>
        <taxon>Salamandridae</taxon>
        <taxon>Pleurodelinae</taxon>
        <taxon>Pleurodeles</taxon>
    </lineage>
</organism>
<dbReference type="EMBL" id="JANPWB010000004">
    <property type="protein sequence ID" value="KAJ1194213.1"/>
    <property type="molecule type" value="Genomic_DNA"/>
</dbReference>
<keyword evidence="2" id="KW-1185">Reference proteome</keyword>
<proteinExistence type="predicted"/>
<comment type="caution">
    <text evidence="1">The sequence shown here is derived from an EMBL/GenBank/DDBJ whole genome shotgun (WGS) entry which is preliminary data.</text>
</comment>
<gene>
    <name evidence="1" type="ORF">NDU88_003507</name>
</gene>
<accession>A0AAV7V2M8</accession>
<name>A0AAV7V2M8_PLEWA</name>
<dbReference type="AlphaFoldDB" id="A0AAV7V2M8"/>
<evidence type="ECO:0000313" key="1">
    <source>
        <dbReference type="EMBL" id="KAJ1194213.1"/>
    </source>
</evidence>
<dbReference type="Proteomes" id="UP001066276">
    <property type="component" value="Chromosome 2_2"/>
</dbReference>
<sequence length="70" mass="8029">MWVIIAVAEIRSRSGVLAVFCMAFFKEQESEYSVPRLPDKRLPLPPLVNAIKANWYAHVNYSASTDQHYC</sequence>
<reference evidence="1" key="1">
    <citation type="journal article" date="2022" name="bioRxiv">
        <title>Sequencing and chromosome-scale assembly of the giantPleurodeles waltlgenome.</title>
        <authorList>
            <person name="Brown T."/>
            <person name="Elewa A."/>
            <person name="Iarovenko S."/>
            <person name="Subramanian E."/>
            <person name="Araus A.J."/>
            <person name="Petzold A."/>
            <person name="Susuki M."/>
            <person name="Suzuki K.-i.T."/>
            <person name="Hayashi T."/>
            <person name="Toyoda A."/>
            <person name="Oliveira C."/>
            <person name="Osipova E."/>
            <person name="Leigh N.D."/>
            <person name="Simon A."/>
            <person name="Yun M.H."/>
        </authorList>
    </citation>
    <scope>NUCLEOTIDE SEQUENCE</scope>
    <source>
        <strain evidence="1">20211129_DDA</strain>
        <tissue evidence="1">Liver</tissue>
    </source>
</reference>